<name>A0A8T0DTA8_9TREM</name>
<dbReference type="SUPFAM" id="SSF47473">
    <property type="entry name" value="EF-hand"/>
    <property type="match status" value="1"/>
</dbReference>
<dbReference type="EMBL" id="JTDF01000880">
    <property type="protein sequence ID" value="KAF8570840.1"/>
    <property type="molecule type" value="Genomic_DNA"/>
</dbReference>
<evidence type="ECO:0000256" key="3">
    <source>
        <dbReference type="ARBA" id="ARBA00022692"/>
    </source>
</evidence>
<dbReference type="GO" id="GO:0005783">
    <property type="term" value="C:endoplasmic reticulum"/>
    <property type="evidence" value="ECO:0007669"/>
    <property type="project" value="TreeGrafter"/>
</dbReference>
<reference evidence="9 10" key="1">
    <citation type="submission" date="2019-07" db="EMBL/GenBank/DDBJ databases">
        <title>Annotation for the trematode Paragonimus westermani.</title>
        <authorList>
            <person name="Choi Y.-J."/>
        </authorList>
    </citation>
    <scope>NUCLEOTIDE SEQUENCE [LARGE SCALE GENOMIC DNA]</scope>
    <source>
        <strain evidence="9">180907_Pwestermani</strain>
    </source>
</reference>
<dbReference type="PANTHER" id="PTHR13439">
    <property type="entry name" value="CT120 PROTEIN"/>
    <property type="match status" value="1"/>
</dbReference>
<accession>A0A8T0DTA8</accession>
<evidence type="ECO:0000313" key="9">
    <source>
        <dbReference type="EMBL" id="KAF8570840.1"/>
    </source>
</evidence>
<dbReference type="AlphaFoldDB" id="A0A8T0DTA8"/>
<evidence type="ECO:0000259" key="8">
    <source>
        <dbReference type="Pfam" id="PF03798"/>
    </source>
</evidence>
<keyword evidence="3 7" id="KW-0812">Transmembrane</keyword>
<feature type="region of interest" description="Disordered" evidence="6">
    <location>
        <begin position="240"/>
        <end position="297"/>
    </location>
</feature>
<sequence>MQTSCIQHDYLFWTAGGFYVCYLLTEIFTPYLSALWWPGYRRLRRNALLDWNARMTSTVHATLICMASSWCLAYHTDLWTNKLFGTDYLSQACLCVSCGYMMYDMVTMPFYTKGFPLFTYLIHHATVVFGSWTILANQLGMFYIHYKLLTELSTPLLNLSHDSSKGNSSTIRKMCTDTGINKTKMKQNDIDLEYSRCFGTSKEQIDYKAFLHFVTDYLGPVYGKMNGLEREQAVAEVKDKLSKASPQLRNTTKPSKDALTQRLVDPNLYPQPYRDKISTESKRPAYNPAPGRQLSKK</sequence>
<evidence type="ECO:0000256" key="6">
    <source>
        <dbReference type="SAM" id="MobiDB-lite"/>
    </source>
</evidence>
<gene>
    <name evidence="9" type="ORF">P879_00307</name>
</gene>
<dbReference type="InterPro" id="IPR050846">
    <property type="entry name" value="TLCD"/>
</dbReference>
<evidence type="ECO:0000256" key="4">
    <source>
        <dbReference type="ARBA" id="ARBA00022989"/>
    </source>
</evidence>
<evidence type="ECO:0000313" key="10">
    <source>
        <dbReference type="Proteomes" id="UP000699462"/>
    </source>
</evidence>
<feature type="domain" description="TLC" evidence="8">
    <location>
        <begin position="50"/>
        <end position="160"/>
    </location>
</feature>
<dbReference type="GO" id="GO:0055088">
    <property type="term" value="P:lipid homeostasis"/>
    <property type="evidence" value="ECO:0007669"/>
    <property type="project" value="TreeGrafter"/>
</dbReference>
<evidence type="ECO:0000256" key="5">
    <source>
        <dbReference type="ARBA" id="ARBA00023136"/>
    </source>
</evidence>
<protein>
    <recommendedName>
        <fullName evidence="8">TLC domain-containing protein</fullName>
    </recommendedName>
</protein>
<comment type="similarity">
    <text evidence="2">Belongs to the TPPP family.</text>
</comment>
<dbReference type="Pfam" id="PF05517">
    <property type="entry name" value="p25-alpha"/>
    <property type="match status" value="1"/>
</dbReference>
<feature type="compositionally biased region" description="Polar residues" evidence="6">
    <location>
        <begin position="244"/>
        <end position="253"/>
    </location>
</feature>
<comment type="caution">
    <text evidence="9">The sequence shown here is derived from an EMBL/GenBank/DDBJ whole genome shotgun (WGS) entry which is preliminary data.</text>
</comment>
<feature type="transmembrane region" description="Helical" evidence="7">
    <location>
        <begin position="118"/>
        <end position="144"/>
    </location>
</feature>
<evidence type="ECO:0000256" key="7">
    <source>
        <dbReference type="SAM" id="Phobius"/>
    </source>
</evidence>
<keyword evidence="10" id="KW-1185">Reference proteome</keyword>
<dbReference type="Gene3D" id="1.10.238.10">
    <property type="entry name" value="EF-hand"/>
    <property type="match status" value="1"/>
</dbReference>
<proteinExistence type="inferred from homology"/>
<dbReference type="InterPro" id="IPR008907">
    <property type="entry name" value="TPP/p25"/>
</dbReference>
<dbReference type="Proteomes" id="UP000699462">
    <property type="component" value="Unassembled WGS sequence"/>
</dbReference>
<dbReference type="GO" id="GO:0046785">
    <property type="term" value="P:microtubule polymerization"/>
    <property type="evidence" value="ECO:0007669"/>
    <property type="project" value="InterPro"/>
</dbReference>
<keyword evidence="4 7" id="KW-1133">Transmembrane helix</keyword>
<evidence type="ECO:0000256" key="2">
    <source>
        <dbReference type="ARBA" id="ARBA00010994"/>
    </source>
</evidence>
<dbReference type="OrthoDB" id="6224953at2759"/>
<dbReference type="PANTHER" id="PTHR13439:SF0">
    <property type="entry name" value="TOPOISOMERASE I DAMAGE AFFECTED PROTEIN 4"/>
    <property type="match status" value="1"/>
</dbReference>
<organism evidence="9 10">
    <name type="scientific">Paragonimus westermani</name>
    <dbReference type="NCBI Taxonomy" id="34504"/>
    <lineage>
        <taxon>Eukaryota</taxon>
        <taxon>Metazoa</taxon>
        <taxon>Spiralia</taxon>
        <taxon>Lophotrochozoa</taxon>
        <taxon>Platyhelminthes</taxon>
        <taxon>Trematoda</taxon>
        <taxon>Digenea</taxon>
        <taxon>Plagiorchiida</taxon>
        <taxon>Troglotremata</taxon>
        <taxon>Troglotrematidae</taxon>
        <taxon>Paragonimus</taxon>
    </lineage>
</organism>
<dbReference type="Pfam" id="PF03798">
    <property type="entry name" value="TRAM_LAG1_CLN8"/>
    <property type="match status" value="1"/>
</dbReference>
<keyword evidence="5 7" id="KW-0472">Membrane</keyword>
<evidence type="ECO:0000256" key="1">
    <source>
        <dbReference type="ARBA" id="ARBA00004141"/>
    </source>
</evidence>
<dbReference type="GO" id="GO:0015631">
    <property type="term" value="F:tubulin binding"/>
    <property type="evidence" value="ECO:0007669"/>
    <property type="project" value="InterPro"/>
</dbReference>
<dbReference type="InterPro" id="IPR006634">
    <property type="entry name" value="TLC-dom"/>
</dbReference>
<dbReference type="InterPro" id="IPR011992">
    <property type="entry name" value="EF-hand-dom_pair"/>
</dbReference>
<dbReference type="GO" id="GO:0016020">
    <property type="term" value="C:membrane"/>
    <property type="evidence" value="ECO:0007669"/>
    <property type="project" value="UniProtKB-SubCell"/>
</dbReference>
<comment type="subcellular location">
    <subcellularLocation>
        <location evidence="1">Membrane</location>
        <topology evidence="1">Multi-pass membrane protein</topology>
    </subcellularLocation>
</comment>
<feature type="transmembrane region" description="Helical" evidence="7">
    <location>
        <begin position="12"/>
        <end position="37"/>
    </location>
</feature>
<feature type="compositionally biased region" description="Basic and acidic residues" evidence="6">
    <location>
        <begin position="273"/>
        <end position="283"/>
    </location>
</feature>